<name>A0A084QFQ9_STAC4</name>
<feature type="region of interest" description="Disordered" evidence="1">
    <location>
        <begin position="179"/>
        <end position="208"/>
    </location>
</feature>
<dbReference type="InterPro" id="IPR008972">
    <property type="entry name" value="Cupredoxin"/>
</dbReference>
<dbReference type="OrthoDB" id="2331100at2759"/>
<evidence type="ECO:0000256" key="2">
    <source>
        <dbReference type="SAM" id="Phobius"/>
    </source>
</evidence>
<keyword evidence="2" id="KW-1133">Transmembrane helix</keyword>
<keyword evidence="5" id="KW-1185">Reference proteome</keyword>
<reference evidence="4 5" key="1">
    <citation type="journal article" date="2014" name="BMC Genomics">
        <title>Comparative genome sequencing reveals chemotype-specific gene clusters in the toxigenic black mold Stachybotrys.</title>
        <authorList>
            <person name="Semeiks J."/>
            <person name="Borek D."/>
            <person name="Otwinowski Z."/>
            <person name="Grishin N.V."/>
        </authorList>
    </citation>
    <scope>NUCLEOTIDE SEQUENCE [LARGE SCALE GENOMIC DNA]</scope>
    <source>
        <strain evidence="4 5">IBT 40285</strain>
    </source>
</reference>
<proteinExistence type="predicted"/>
<dbReference type="HOGENOM" id="CLU_043835_1_1_1"/>
<dbReference type="PANTHER" id="PTHR34883">
    <property type="entry name" value="SERINE-RICH PROTEIN, PUTATIVE-RELATED-RELATED"/>
    <property type="match status" value="1"/>
</dbReference>
<dbReference type="STRING" id="1283841.A0A084QFQ9"/>
<feature type="transmembrane region" description="Helical" evidence="2">
    <location>
        <begin position="216"/>
        <end position="238"/>
    </location>
</feature>
<dbReference type="PANTHER" id="PTHR34883:SF8">
    <property type="entry name" value="EXTRACELLULAR SERINE-RICH PROTEIN (AFU_ORTHOLOGUE AFUA_6G00670)"/>
    <property type="match status" value="1"/>
</dbReference>
<dbReference type="Proteomes" id="UP000028524">
    <property type="component" value="Unassembled WGS sequence"/>
</dbReference>
<dbReference type="OMA" id="GMERAYR"/>
<feature type="signal peptide" evidence="3">
    <location>
        <begin position="1"/>
        <end position="18"/>
    </location>
</feature>
<evidence type="ECO:0000256" key="3">
    <source>
        <dbReference type="SAM" id="SignalP"/>
    </source>
</evidence>
<accession>A0A084QFQ9</accession>
<dbReference type="SUPFAM" id="SSF49503">
    <property type="entry name" value="Cupredoxins"/>
    <property type="match status" value="1"/>
</dbReference>
<evidence type="ECO:0000256" key="1">
    <source>
        <dbReference type="SAM" id="MobiDB-lite"/>
    </source>
</evidence>
<dbReference type="Gene3D" id="2.60.40.420">
    <property type="entry name" value="Cupredoxins - blue copper proteins"/>
    <property type="match status" value="1"/>
</dbReference>
<protein>
    <recommendedName>
        <fullName evidence="6">Phytocyanin domain-containing protein</fullName>
    </recommendedName>
</protein>
<evidence type="ECO:0000313" key="4">
    <source>
        <dbReference type="EMBL" id="KFA62794.1"/>
    </source>
</evidence>
<keyword evidence="3" id="KW-0732">Signal</keyword>
<keyword evidence="2" id="KW-0812">Transmembrane</keyword>
<feature type="region of interest" description="Disordered" evidence="1">
    <location>
        <begin position="357"/>
        <end position="397"/>
    </location>
</feature>
<gene>
    <name evidence="4" type="ORF">S40285_03823</name>
</gene>
<dbReference type="AlphaFoldDB" id="A0A084QFQ9"/>
<feature type="compositionally biased region" description="Basic and acidic residues" evidence="1">
    <location>
        <begin position="388"/>
        <end position="397"/>
    </location>
</feature>
<dbReference type="InParanoid" id="A0A084QFQ9"/>
<dbReference type="CDD" id="cd12087">
    <property type="entry name" value="TM_EGFR-like"/>
    <property type="match status" value="1"/>
</dbReference>
<evidence type="ECO:0008006" key="6">
    <source>
        <dbReference type="Google" id="ProtNLM"/>
    </source>
</evidence>
<feature type="chain" id="PRO_5001779268" description="Phytocyanin domain-containing protein" evidence="3">
    <location>
        <begin position="19"/>
        <end position="397"/>
    </location>
</feature>
<sequence length="397" mass="42940">MSWLSIIWLLLLAATGTAQTSPSTSTEWVTQTVTAIPSPSSTPGSTLPMSAIHTINVGAAGHRFTPETTFASVGDILEYRFYPAEHWVIRGHIDHPCIPFEYIGINRRGFSSGPQPVEAITDDAPRFRVRVNDTEPIYFYCGAPGSCVDHHMIGVVNPVSGMGIGEYRHNTEQVDFQLRPGESWPSEGEENEPGSVPSGEDESEENDRSYELTPGVIAGISIGGAAVLILAVAVFFWVRQRRGTGSPKSFKGAAAGILGLSSTPIEGQEPMSSASTNAPWNPQFQATPTNTMPLFSSRSPLTSPLNASLCAVHPGAGYQGPCPPSGPTTATSPYYNHHIISPYHTTHQAYETRKPETQTAVELPTTPDNRIVSPPDRQPGGERPFSWSKEDITFRRP</sequence>
<dbReference type="InterPro" id="IPR052953">
    <property type="entry name" value="Ser-rich/MCO-related"/>
</dbReference>
<keyword evidence="2" id="KW-0472">Membrane</keyword>
<evidence type="ECO:0000313" key="5">
    <source>
        <dbReference type="Proteomes" id="UP000028524"/>
    </source>
</evidence>
<dbReference type="EMBL" id="KL660776">
    <property type="protein sequence ID" value="KFA62794.1"/>
    <property type="molecule type" value="Genomic_DNA"/>
</dbReference>
<organism evidence="4 5">
    <name type="scientific">Stachybotrys chlorohalonatus (strain IBT 40285)</name>
    <dbReference type="NCBI Taxonomy" id="1283841"/>
    <lineage>
        <taxon>Eukaryota</taxon>
        <taxon>Fungi</taxon>
        <taxon>Dikarya</taxon>
        <taxon>Ascomycota</taxon>
        <taxon>Pezizomycotina</taxon>
        <taxon>Sordariomycetes</taxon>
        <taxon>Hypocreomycetidae</taxon>
        <taxon>Hypocreales</taxon>
        <taxon>Stachybotryaceae</taxon>
        <taxon>Stachybotrys</taxon>
    </lineage>
</organism>